<organism evidence="2 3">
    <name type="scientific">Glonium stellatum</name>
    <dbReference type="NCBI Taxonomy" id="574774"/>
    <lineage>
        <taxon>Eukaryota</taxon>
        <taxon>Fungi</taxon>
        <taxon>Dikarya</taxon>
        <taxon>Ascomycota</taxon>
        <taxon>Pezizomycotina</taxon>
        <taxon>Dothideomycetes</taxon>
        <taxon>Pleosporomycetidae</taxon>
        <taxon>Gloniales</taxon>
        <taxon>Gloniaceae</taxon>
        <taxon>Glonium</taxon>
    </lineage>
</organism>
<reference evidence="2 3" key="1">
    <citation type="journal article" date="2016" name="Nat. Commun.">
        <title>Ectomycorrhizal ecology is imprinted in the genome of the dominant symbiotic fungus Cenococcum geophilum.</title>
        <authorList>
            <consortium name="DOE Joint Genome Institute"/>
            <person name="Peter M."/>
            <person name="Kohler A."/>
            <person name="Ohm R.A."/>
            <person name="Kuo A."/>
            <person name="Krutzmann J."/>
            <person name="Morin E."/>
            <person name="Arend M."/>
            <person name="Barry K.W."/>
            <person name="Binder M."/>
            <person name="Choi C."/>
            <person name="Clum A."/>
            <person name="Copeland A."/>
            <person name="Grisel N."/>
            <person name="Haridas S."/>
            <person name="Kipfer T."/>
            <person name="LaButti K."/>
            <person name="Lindquist E."/>
            <person name="Lipzen A."/>
            <person name="Maire R."/>
            <person name="Meier B."/>
            <person name="Mihaltcheva S."/>
            <person name="Molinier V."/>
            <person name="Murat C."/>
            <person name="Poggeler S."/>
            <person name="Quandt C.A."/>
            <person name="Sperisen C."/>
            <person name="Tritt A."/>
            <person name="Tisserant E."/>
            <person name="Crous P.W."/>
            <person name="Henrissat B."/>
            <person name="Nehls U."/>
            <person name="Egli S."/>
            <person name="Spatafora J.W."/>
            <person name="Grigoriev I.V."/>
            <person name="Martin F.M."/>
        </authorList>
    </citation>
    <scope>NUCLEOTIDE SEQUENCE [LARGE SCALE GENOMIC DNA]</scope>
    <source>
        <strain evidence="2 3">CBS 207.34</strain>
    </source>
</reference>
<dbReference type="AlphaFoldDB" id="A0A8E2JSW4"/>
<keyword evidence="3" id="KW-1185">Reference proteome</keyword>
<evidence type="ECO:0000313" key="2">
    <source>
        <dbReference type="EMBL" id="OCL08435.1"/>
    </source>
</evidence>
<dbReference type="Proteomes" id="UP000250140">
    <property type="component" value="Unassembled WGS sequence"/>
</dbReference>
<protein>
    <recommendedName>
        <fullName evidence="4">Secreted protein</fullName>
    </recommendedName>
</protein>
<sequence>MQCMKRIRWFSMLNAGRLTLDACCLCLLGGHCAPMTAVALARREYLTCSTTNIACWRTSAEASSVVTAQDRLLVNVHKSQQDASGNE</sequence>
<accession>A0A8E2JSW4</accession>
<name>A0A8E2JSW4_9PEZI</name>
<feature type="chain" id="PRO_5034609060" description="Secreted protein" evidence="1">
    <location>
        <begin position="33"/>
        <end position="87"/>
    </location>
</feature>
<evidence type="ECO:0000313" key="3">
    <source>
        <dbReference type="Proteomes" id="UP000250140"/>
    </source>
</evidence>
<evidence type="ECO:0008006" key="4">
    <source>
        <dbReference type="Google" id="ProtNLM"/>
    </source>
</evidence>
<proteinExistence type="predicted"/>
<evidence type="ECO:0000256" key="1">
    <source>
        <dbReference type="SAM" id="SignalP"/>
    </source>
</evidence>
<gene>
    <name evidence="2" type="ORF">AOQ84DRAFT_40861</name>
</gene>
<keyword evidence="1" id="KW-0732">Signal</keyword>
<dbReference type="EMBL" id="KV749661">
    <property type="protein sequence ID" value="OCL08435.1"/>
    <property type="molecule type" value="Genomic_DNA"/>
</dbReference>
<feature type="signal peptide" evidence="1">
    <location>
        <begin position="1"/>
        <end position="32"/>
    </location>
</feature>